<dbReference type="AlphaFoldDB" id="A0A6C0HAX2"/>
<reference evidence="1" key="1">
    <citation type="journal article" date="2020" name="Nature">
        <title>Giant virus diversity and host interactions through global metagenomics.</title>
        <authorList>
            <person name="Schulz F."/>
            <person name="Roux S."/>
            <person name="Paez-Espino D."/>
            <person name="Jungbluth S."/>
            <person name="Walsh D.A."/>
            <person name="Denef V.J."/>
            <person name="McMahon K.D."/>
            <person name="Konstantinidis K.T."/>
            <person name="Eloe-Fadrosh E.A."/>
            <person name="Kyrpides N.C."/>
            <person name="Woyke T."/>
        </authorList>
    </citation>
    <scope>NUCLEOTIDE SEQUENCE</scope>
    <source>
        <strain evidence="1">GVMAG-M-3300023179-86</strain>
    </source>
</reference>
<organism evidence="1">
    <name type="scientific">viral metagenome</name>
    <dbReference type="NCBI Taxonomy" id="1070528"/>
    <lineage>
        <taxon>unclassified sequences</taxon>
        <taxon>metagenomes</taxon>
        <taxon>organismal metagenomes</taxon>
    </lineage>
</organism>
<dbReference type="EMBL" id="MN739918">
    <property type="protein sequence ID" value="QHT77530.1"/>
    <property type="molecule type" value="Genomic_DNA"/>
</dbReference>
<evidence type="ECO:0000313" key="1">
    <source>
        <dbReference type="EMBL" id="QHT77530.1"/>
    </source>
</evidence>
<sequence length="237" mass="27829">MKNDTPTVIVLDNTSIILSMDLDSIGAICNTSGKDDQLLSSTIRDSSKHDNTLDIGSTSNDLNKQPIFRFKFSQPFIDEMYVFSKVHQYDSRHDFKDAWNTWTEDNVELITNETKRLENMNYQGDIMDKMFKSARYYFRKKSTIKKDPSERGFYVNLDKDLLYAMDDHIKRNISSNIKMKPSESVKDFQQINAEYIEEKTQHLCQEEGFDDTMIENKIKKTYKNRYFMIMNSTTSSK</sequence>
<proteinExistence type="predicted"/>
<accession>A0A6C0HAX2</accession>
<protein>
    <submittedName>
        <fullName evidence="1">Uncharacterized protein</fullName>
    </submittedName>
</protein>
<name>A0A6C0HAX2_9ZZZZ</name>